<protein>
    <submittedName>
        <fullName evidence="1">CLUMA_CG014653, isoform A</fullName>
    </submittedName>
</protein>
<dbReference type="Proteomes" id="UP000183832">
    <property type="component" value="Unassembled WGS sequence"/>
</dbReference>
<gene>
    <name evidence="1" type="ORF">CLUMA_CG014653</name>
</gene>
<organism evidence="1 2">
    <name type="scientific">Clunio marinus</name>
    <dbReference type="NCBI Taxonomy" id="568069"/>
    <lineage>
        <taxon>Eukaryota</taxon>
        <taxon>Metazoa</taxon>
        <taxon>Ecdysozoa</taxon>
        <taxon>Arthropoda</taxon>
        <taxon>Hexapoda</taxon>
        <taxon>Insecta</taxon>
        <taxon>Pterygota</taxon>
        <taxon>Neoptera</taxon>
        <taxon>Endopterygota</taxon>
        <taxon>Diptera</taxon>
        <taxon>Nematocera</taxon>
        <taxon>Chironomoidea</taxon>
        <taxon>Chironomidae</taxon>
        <taxon>Clunio</taxon>
    </lineage>
</organism>
<dbReference type="AlphaFoldDB" id="A0A1J1IMD8"/>
<name>A0A1J1IMD8_9DIPT</name>
<accession>A0A1J1IMD8</accession>
<proteinExistence type="predicted"/>
<keyword evidence="2" id="KW-1185">Reference proteome</keyword>
<dbReference type="EMBL" id="CVRI01000055">
    <property type="protein sequence ID" value="CRL01328.1"/>
    <property type="molecule type" value="Genomic_DNA"/>
</dbReference>
<evidence type="ECO:0000313" key="1">
    <source>
        <dbReference type="EMBL" id="CRL01328.1"/>
    </source>
</evidence>
<sequence>MCQPYKYTDAAYKNFTKTESELKLYTMSTVDIYHGILNKNNKLVLELVLMANDMDENGSKS</sequence>
<reference evidence="1 2" key="1">
    <citation type="submission" date="2015-04" db="EMBL/GenBank/DDBJ databases">
        <authorList>
            <person name="Syromyatnikov M.Y."/>
            <person name="Popov V.N."/>
        </authorList>
    </citation>
    <scope>NUCLEOTIDE SEQUENCE [LARGE SCALE GENOMIC DNA]</scope>
</reference>
<evidence type="ECO:0000313" key="2">
    <source>
        <dbReference type="Proteomes" id="UP000183832"/>
    </source>
</evidence>